<dbReference type="EMBL" id="CP053708">
    <property type="protein sequence ID" value="QKE92720.1"/>
    <property type="molecule type" value="Genomic_DNA"/>
</dbReference>
<keyword evidence="2" id="KW-0489">Methyltransferase</keyword>
<dbReference type="GO" id="GO:0008168">
    <property type="term" value="F:methyltransferase activity"/>
    <property type="evidence" value="ECO:0007669"/>
    <property type="project" value="UniProtKB-KW"/>
</dbReference>
<dbReference type="AlphaFoldDB" id="A0A6M8HWM4"/>
<dbReference type="InterPro" id="IPR029063">
    <property type="entry name" value="SAM-dependent_MTases_sf"/>
</dbReference>
<dbReference type="Proteomes" id="UP000500767">
    <property type="component" value="Chromosome"/>
</dbReference>
<dbReference type="PANTHER" id="PTHR43464:SF91">
    <property type="entry name" value="SLL0487 PROTEIN"/>
    <property type="match status" value="1"/>
</dbReference>
<sequence length="408" mass="43900">MNLAAQYEAYPYPERDPRDEAKRLFIGSPSHLREIDHWVFGAARPASRPLDVLVAGCGTGDGAIMIAAQLQQAGRPGRVTCIDRSERALGVARERATVRGLTNIAFLRRSLLDLPAADLGQFDYIDCCGVLHHLPDPAGALIGLERSLAPGGGIGLMVYAPHGRTGVYMLQDALALLAPIDEAPHTRLETAKRVMRHLPATAWLRANMNFGDHLEGGDAGLYDLLLNPRDVAYDVRGFMGLLDRAGLEAACLMEPARYDPDLLLPDPRLRARTASMSPIERASLAESLAGNMNTHVAYAVRRGEVPAAPDPMAPDAVPVVREMPAAEIIRQIGPDGSLPMAFGRLMVPVPLPPLAKAILGLVDGERSIAAIAAALADRGIAQAKFEVAWADTYRALSRVNRILLRPPA</sequence>
<reference evidence="2 3" key="1">
    <citation type="journal article" date="2014" name="World J. Microbiol. Biotechnol.">
        <title>Biodiversity and physiological characteristics of Antarctic and Arctic lichens-associated bacteria.</title>
        <authorList>
            <person name="Lee Y.M."/>
            <person name="Kim E.H."/>
            <person name="Lee H.K."/>
            <person name="Hong S.G."/>
        </authorList>
    </citation>
    <scope>NUCLEOTIDE SEQUENCE [LARGE SCALE GENOMIC DNA]</scope>
    <source>
        <strain evidence="2 3">PAMC 26569</strain>
    </source>
</reference>
<dbReference type="CDD" id="cd02440">
    <property type="entry name" value="AdoMet_MTases"/>
    <property type="match status" value="1"/>
</dbReference>
<keyword evidence="2" id="KW-0808">Transferase</keyword>
<evidence type="ECO:0000313" key="2">
    <source>
        <dbReference type="EMBL" id="QKE92720.1"/>
    </source>
</evidence>
<organism evidence="2 3">
    <name type="scientific">Lichenicola cladoniae</name>
    <dbReference type="NCBI Taxonomy" id="1484109"/>
    <lineage>
        <taxon>Bacteria</taxon>
        <taxon>Pseudomonadati</taxon>
        <taxon>Pseudomonadota</taxon>
        <taxon>Alphaproteobacteria</taxon>
        <taxon>Acetobacterales</taxon>
        <taxon>Acetobacteraceae</taxon>
        <taxon>Lichenicola</taxon>
    </lineage>
</organism>
<name>A0A6M8HWM4_9PROT</name>
<dbReference type="Pfam" id="PF08242">
    <property type="entry name" value="Methyltransf_12"/>
    <property type="match status" value="1"/>
</dbReference>
<accession>A0A6M8HWM4</accession>
<dbReference type="GO" id="GO:0032259">
    <property type="term" value="P:methylation"/>
    <property type="evidence" value="ECO:0007669"/>
    <property type="project" value="UniProtKB-KW"/>
</dbReference>
<dbReference type="KEGG" id="lck:HN018_16395"/>
<gene>
    <name evidence="2" type="ORF">HN018_16395</name>
</gene>
<feature type="domain" description="Methyltransferase type 12" evidence="1">
    <location>
        <begin position="54"/>
        <end position="153"/>
    </location>
</feature>
<evidence type="ECO:0000259" key="1">
    <source>
        <dbReference type="Pfam" id="PF08242"/>
    </source>
</evidence>
<keyword evidence="3" id="KW-1185">Reference proteome</keyword>
<proteinExistence type="predicted"/>
<dbReference type="SUPFAM" id="SSF53335">
    <property type="entry name" value="S-adenosyl-L-methionine-dependent methyltransferases"/>
    <property type="match status" value="1"/>
</dbReference>
<dbReference type="PANTHER" id="PTHR43464">
    <property type="entry name" value="METHYLTRANSFERASE"/>
    <property type="match status" value="1"/>
</dbReference>
<evidence type="ECO:0000313" key="3">
    <source>
        <dbReference type="Proteomes" id="UP000500767"/>
    </source>
</evidence>
<protein>
    <submittedName>
        <fullName evidence="2">Class I SAM-dependent methyltransferase</fullName>
    </submittedName>
</protein>
<dbReference type="Gene3D" id="3.40.50.150">
    <property type="entry name" value="Vaccinia Virus protein VP39"/>
    <property type="match status" value="1"/>
</dbReference>
<dbReference type="InterPro" id="IPR013217">
    <property type="entry name" value="Methyltransf_12"/>
</dbReference>